<evidence type="ECO:0000313" key="2">
    <source>
        <dbReference type="EMBL" id="RDE09459.1"/>
    </source>
</evidence>
<gene>
    <name evidence="2" type="ORF">DVH29_06550</name>
</gene>
<sequence>MKPITYTRDALRSLRRMPVNTSRRIRDKIEAYARDPESQANNIRALRGRDAIRLRVGDWRVIMEDGAVLAVLEVGPRGSVYDQ</sequence>
<dbReference type="InterPro" id="IPR035093">
    <property type="entry name" value="RelE/ParE_toxin_dom_sf"/>
</dbReference>
<name>A0A369W613_9HYPH</name>
<dbReference type="Gene3D" id="3.30.2310.20">
    <property type="entry name" value="RelE-like"/>
    <property type="match status" value="1"/>
</dbReference>
<comment type="caution">
    <text evidence="2">The sequence shown here is derived from an EMBL/GenBank/DDBJ whole genome shotgun (WGS) entry which is preliminary data.</text>
</comment>
<dbReference type="Proteomes" id="UP000253759">
    <property type="component" value="Unassembled WGS sequence"/>
</dbReference>
<protein>
    <submittedName>
        <fullName evidence="2">Type II toxin-antitoxin system RelE/ParE family toxin</fullName>
    </submittedName>
</protein>
<dbReference type="RefSeq" id="WP_114645367.1">
    <property type="nucleotide sequence ID" value="NZ_QQNH01000006.1"/>
</dbReference>
<evidence type="ECO:0000256" key="1">
    <source>
        <dbReference type="ARBA" id="ARBA00022649"/>
    </source>
</evidence>
<dbReference type="SUPFAM" id="SSF143011">
    <property type="entry name" value="RelE-like"/>
    <property type="match status" value="1"/>
</dbReference>
<keyword evidence="3" id="KW-1185">Reference proteome</keyword>
<dbReference type="Pfam" id="PF05016">
    <property type="entry name" value="ParE_toxin"/>
    <property type="match status" value="1"/>
</dbReference>
<dbReference type="OrthoDB" id="428094at2"/>
<accession>A0A369W613</accession>
<proteinExistence type="predicted"/>
<evidence type="ECO:0000313" key="3">
    <source>
        <dbReference type="Proteomes" id="UP000253759"/>
    </source>
</evidence>
<reference evidence="3" key="1">
    <citation type="submission" date="2018-07" db="EMBL/GenBank/DDBJ databases">
        <authorList>
            <person name="Liu B.-T."/>
            <person name="Du Z."/>
        </authorList>
    </citation>
    <scope>NUCLEOTIDE SEQUENCE [LARGE SCALE GENOMIC DNA]</scope>
    <source>
        <strain evidence="3">XYN52</strain>
    </source>
</reference>
<dbReference type="EMBL" id="QQNH01000006">
    <property type="protein sequence ID" value="RDE09459.1"/>
    <property type="molecule type" value="Genomic_DNA"/>
</dbReference>
<dbReference type="InterPro" id="IPR007712">
    <property type="entry name" value="RelE/ParE_toxin"/>
</dbReference>
<dbReference type="AlphaFoldDB" id="A0A369W613"/>
<organism evidence="2 3">
    <name type="scientific">Pelagibacterium lacus</name>
    <dbReference type="NCBI Taxonomy" id="2282655"/>
    <lineage>
        <taxon>Bacteria</taxon>
        <taxon>Pseudomonadati</taxon>
        <taxon>Pseudomonadota</taxon>
        <taxon>Alphaproteobacteria</taxon>
        <taxon>Hyphomicrobiales</taxon>
        <taxon>Devosiaceae</taxon>
        <taxon>Pelagibacterium</taxon>
    </lineage>
</organism>
<keyword evidence="1" id="KW-1277">Toxin-antitoxin system</keyword>